<sequence>MAHHVIPRHINMARVQIRRELTERSHQAVGKYRLRCCDSDGAGDEPIIFPRDEVCSRVLDQTAANGEQCSAEDEKGPKSAPLGKAAKAVVEIIRRASDATKGGRNSVDDLKVLRQELEKQIRAIQSGVNDAHKDLHHKTVFNELLQSDLPPEEKSDPRVVLAGAFYFSITAYIILHARRPYHLHPRRLASLLFDFPRDRLRY</sequence>
<evidence type="ECO:0000256" key="1">
    <source>
        <dbReference type="SAM" id="Coils"/>
    </source>
</evidence>
<protein>
    <submittedName>
        <fullName evidence="2">Uncharacterized protein</fullName>
    </submittedName>
</protein>
<dbReference type="Proteomes" id="UP000253664">
    <property type="component" value="Unassembled WGS sequence"/>
</dbReference>
<evidence type="ECO:0000313" key="2">
    <source>
        <dbReference type="EMBL" id="RCI09251.1"/>
    </source>
</evidence>
<dbReference type="EMBL" id="LKCN02000016">
    <property type="protein sequence ID" value="RCI09251.1"/>
    <property type="molecule type" value="Genomic_DNA"/>
</dbReference>
<feature type="coiled-coil region" evidence="1">
    <location>
        <begin position="107"/>
        <end position="134"/>
    </location>
</feature>
<comment type="caution">
    <text evidence="2">The sequence shown here is derived from an EMBL/GenBank/DDBJ whole genome shotgun (WGS) entry which is preliminary data.</text>
</comment>
<organism evidence="2 3">
    <name type="scientific">Ophiocordyceps polyrhachis-furcata BCC 54312</name>
    <dbReference type="NCBI Taxonomy" id="1330021"/>
    <lineage>
        <taxon>Eukaryota</taxon>
        <taxon>Fungi</taxon>
        <taxon>Dikarya</taxon>
        <taxon>Ascomycota</taxon>
        <taxon>Pezizomycotina</taxon>
        <taxon>Sordariomycetes</taxon>
        <taxon>Hypocreomycetidae</taxon>
        <taxon>Hypocreales</taxon>
        <taxon>Ophiocordycipitaceae</taxon>
        <taxon>Ophiocordyceps</taxon>
    </lineage>
</organism>
<name>A0A367L4B4_9HYPO</name>
<gene>
    <name evidence="2" type="ORF">L249_1558</name>
</gene>
<proteinExistence type="predicted"/>
<reference evidence="2 3" key="1">
    <citation type="journal article" date="2015" name="BMC Genomics">
        <title>Insights from the genome of Ophiocordyceps polyrhachis-furcata to pathogenicity and host specificity in insect fungi.</title>
        <authorList>
            <person name="Wichadakul D."/>
            <person name="Kobmoo N."/>
            <person name="Ingsriswang S."/>
            <person name="Tangphatsornruang S."/>
            <person name="Chantasingh D."/>
            <person name="Luangsa-ard J.J."/>
            <person name="Eurwilaichitr L."/>
        </authorList>
    </citation>
    <scope>NUCLEOTIDE SEQUENCE [LARGE SCALE GENOMIC DNA]</scope>
    <source>
        <strain evidence="2 3">BCC 54312</strain>
    </source>
</reference>
<keyword evidence="3" id="KW-1185">Reference proteome</keyword>
<dbReference type="OrthoDB" id="3945418at2759"/>
<dbReference type="AlphaFoldDB" id="A0A367L4B4"/>
<evidence type="ECO:0000313" key="3">
    <source>
        <dbReference type="Proteomes" id="UP000253664"/>
    </source>
</evidence>
<keyword evidence="1" id="KW-0175">Coiled coil</keyword>
<accession>A0A367L4B4</accession>